<comment type="similarity">
    <text evidence="3 11">Belongs to the peptidase M50B family.</text>
</comment>
<dbReference type="CDD" id="cd06163">
    <property type="entry name" value="S2P-M50_PDZ_RseP-like"/>
    <property type="match status" value="2"/>
</dbReference>
<keyword evidence="11" id="KW-0479">Metal-binding</keyword>
<dbReference type="PANTHER" id="PTHR42837:SF2">
    <property type="entry name" value="MEMBRANE METALLOPROTEASE ARASP2, CHLOROPLASTIC-RELATED"/>
    <property type="match status" value="1"/>
</dbReference>
<feature type="domain" description="PDZ" evidence="12">
    <location>
        <begin position="226"/>
        <end position="255"/>
    </location>
</feature>
<evidence type="ECO:0000256" key="4">
    <source>
        <dbReference type="ARBA" id="ARBA00022670"/>
    </source>
</evidence>
<feature type="transmembrane region" description="Helical" evidence="11">
    <location>
        <begin position="426"/>
        <end position="444"/>
    </location>
</feature>
<comment type="subcellular location">
    <subcellularLocation>
        <location evidence="2">Membrane</location>
        <topology evidence="2">Multi-pass membrane protein</topology>
    </subcellularLocation>
</comment>
<keyword evidence="9 11" id="KW-0482">Metalloprotease</keyword>
<evidence type="ECO:0000256" key="3">
    <source>
        <dbReference type="ARBA" id="ARBA00007931"/>
    </source>
</evidence>
<keyword evidence="10 11" id="KW-0472">Membrane</keyword>
<dbReference type="GO" id="GO:0046872">
    <property type="term" value="F:metal ion binding"/>
    <property type="evidence" value="ECO:0007669"/>
    <property type="project" value="UniProtKB-KW"/>
</dbReference>
<dbReference type="SMART" id="SM00228">
    <property type="entry name" value="PDZ"/>
    <property type="match status" value="2"/>
</dbReference>
<evidence type="ECO:0000256" key="8">
    <source>
        <dbReference type="ARBA" id="ARBA00022989"/>
    </source>
</evidence>
<dbReference type="PANTHER" id="PTHR42837">
    <property type="entry name" value="REGULATOR OF SIGMA-E PROTEASE RSEP"/>
    <property type="match status" value="1"/>
</dbReference>
<evidence type="ECO:0000313" key="13">
    <source>
        <dbReference type="EMBL" id="RKF15505.1"/>
    </source>
</evidence>
<keyword evidence="14" id="KW-1185">Reference proteome</keyword>
<dbReference type="Gene3D" id="2.30.42.10">
    <property type="match status" value="2"/>
</dbReference>
<comment type="cofactor">
    <cofactor evidence="1 11">
        <name>Zn(2+)</name>
        <dbReference type="ChEBI" id="CHEBI:29105"/>
    </cofactor>
</comment>
<evidence type="ECO:0000256" key="7">
    <source>
        <dbReference type="ARBA" id="ARBA00022833"/>
    </source>
</evidence>
<evidence type="ECO:0000256" key="11">
    <source>
        <dbReference type="RuleBase" id="RU362031"/>
    </source>
</evidence>
<evidence type="ECO:0000259" key="12">
    <source>
        <dbReference type="PROSITE" id="PS50106"/>
    </source>
</evidence>
<dbReference type="Pfam" id="PF02163">
    <property type="entry name" value="Peptidase_M50"/>
    <property type="match status" value="1"/>
</dbReference>
<dbReference type="AlphaFoldDB" id="A0A420E7W5"/>
<keyword evidence="5 11" id="KW-0812">Transmembrane</keyword>
<evidence type="ECO:0000313" key="14">
    <source>
        <dbReference type="Proteomes" id="UP000286482"/>
    </source>
</evidence>
<keyword evidence="6 11" id="KW-0378">Hydrolase</keyword>
<evidence type="ECO:0000256" key="6">
    <source>
        <dbReference type="ARBA" id="ARBA00022801"/>
    </source>
</evidence>
<dbReference type="RefSeq" id="WP_120355591.1">
    <property type="nucleotide sequence ID" value="NZ_RAQO01000008.1"/>
</dbReference>
<reference evidence="13 14" key="1">
    <citation type="submission" date="2018-09" db="EMBL/GenBank/DDBJ databases">
        <authorList>
            <person name="Wang Z."/>
        </authorList>
    </citation>
    <scope>NUCLEOTIDE SEQUENCE [LARGE SCALE GENOMIC DNA]</scope>
    <source>
        <strain evidence="13 14">ALS 81</strain>
    </source>
</reference>
<dbReference type="EC" id="3.4.24.-" evidence="11"/>
<dbReference type="GO" id="GO:0006508">
    <property type="term" value="P:proteolysis"/>
    <property type="evidence" value="ECO:0007669"/>
    <property type="project" value="UniProtKB-KW"/>
</dbReference>
<dbReference type="GO" id="GO:0016020">
    <property type="term" value="C:membrane"/>
    <property type="evidence" value="ECO:0007669"/>
    <property type="project" value="UniProtKB-SubCell"/>
</dbReference>
<dbReference type="InterPro" id="IPR041489">
    <property type="entry name" value="PDZ_6"/>
</dbReference>
<dbReference type="EMBL" id="RAQO01000008">
    <property type="protein sequence ID" value="RKF15505.1"/>
    <property type="molecule type" value="Genomic_DNA"/>
</dbReference>
<keyword evidence="7 11" id="KW-0862">Zinc</keyword>
<dbReference type="GO" id="GO:0004222">
    <property type="term" value="F:metalloendopeptidase activity"/>
    <property type="evidence" value="ECO:0007669"/>
    <property type="project" value="InterPro"/>
</dbReference>
<proteinExistence type="inferred from homology"/>
<keyword evidence="8 11" id="KW-1133">Transmembrane helix</keyword>
<evidence type="ECO:0000256" key="5">
    <source>
        <dbReference type="ARBA" id="ARBA00022692"/>
    </source>
</evidence>
<feature type="transmembrane region" description="Helical" evidence="11">
    <location>
        <begin position="99"/>
        <end position="120"/>
    </location>
</feature>
<comment type="caution">
    <text evidence="13">The sequence shown here is derived from an EMBL/GenBank/DDBJ whole genome shotgun (WGS) entry which is preliminary data.</text>
</comment>
<sequence>MFEFLWNTAFFVITLGILVTVHEFGHFWVARRCGVKVIRFAVGFGKPLWRKTGQDGTEYVLAAIPLGGYVKMLDGRVDDLSEDEQELAFNNKPLLQRSAVVAAGPIANFLLAILAFYFMFLIGVPTVKPILGPIEPTSIAGQAGLQQGQQLVEIEGQTVLDWEMVNFNLVRHLGGQSIEVKTQDPSSSVLKTHRLSISQWALDSDQPNPIASIGLTAFQPDIYLEVANLSDDGAAKQAGLEPGDRLLSINGEALQHWQDFVEWIQASPETSLQLEVGRGLDTLSIELTPKTRMQNDVALGYVGLMPKIDDYPESYQFSMQYGVFGSVAKALERTWDLTKLTFSMIGKLITGVVSVDNLSGPISIAKGAGATADFGLVYFLGFISLVSINLGIINLLPLPVLDGGHLFFFALEAVRGKPVSEKIQEFGFKIGAALVFSLMALAIFNDFMRL</sequence>
<evidence type="ECO:0000256" key="9">
    <source>
        <dbReference type="ARBA" id="ARBA00023049"/>
    </source>
</evidence>
<dbReference type="InterPro" id="IPR004387">
    <property type="entry name" value="Pept_M50_Zn"/>
</dbReference>
<dbReference type="InterPro" id="IPR008915">
    <property type="entry name" value="Peptidase_M50"/>
</dbReference>
<protein>
    <recommendedName>
        <fullName evidence="11">Zinc metalloprotease</fullName>
        <ecNumber evidence="11">3.4.24.-</ecNumber>
    </recommendedName>
</protein>
<evidence type="ECO:0000256" key="2">
    <source>
        <dbReference type="ARBA" id="ARBA00004141"/>
    </source>
</evidence>
<dbReference type="OrthoDB" id="9782003at2"/>
<dbReference type="PROSITE" id="PS50106">
    <property type="entry name" value="PDZ"/>
    <property type="match status" value="1"/>
</dbReference>
<name>A0A420E7W5_9ALTE</name>
<dbReference type="NCBIfam" id="TIGR00054">
    <property type="entry name" value="RIP metalloprotease RseP"/>
    <property type="match status" value="1"/>
</dbReference>
<dbReference type="Pfam" id="PF17820">
    <property type="entry name" value="PDZ_6"/>
    <property type="match status" value="1"/>
</dbReference>
<organism evidence="13 14">
    <name type="scientific">Alginatibacterium sediminis</name>
    <dbReference type="NCBI Taxonomy" id="2164068"/>
    <lineage>
        <taxon>Bacteria</taxon>
        <taxon>Pseudomonadati</taxon>
        <taxon>Pseudomonadota</taxon>
        <taxon>Gammaproteobacteria</taxon>
        <taxon>Alteromonadales</taxon>
        <taxon>Alteromonadaceae</taxon>
        <taxon>Alginatibacterium</taxon>
    </lineage>
</organism>
<gene>
    <name evidence="13" type="primary">rseP</name>
    <name evidence="13" type="ORF">DBZ36_14035</name>
</gene>
<feature type="transmembrane region" description="Helical" evidence="11">
    <location>
        <begin position="376"/>
        <end position="396"/>
    </location>
</feature>
<dbReference type="InterPro" id="IPR036034">
    <property type="entry name" value="PDZ_sf"/>
</dbReference>
<dbReference type="NCBIfam" id="NF008046">
    <property type="entry name" value="PRK10779.1"/>
    <property type="match status" value="1"/>
</dbReference>
<dbReference type="InterPro" id="IPR001478">
    <property type="entry name" value="PDZ"/>
</dbReference>
<accession>A0A420E7W5</accession>
<dbReference type="SUPFAM" id="SSF50156">
    <property type="entry name" value="PDZ domain-like"/>
    <property type="match status" value="2"/>
</dbReference>
<keyword evidence="4 13" id="KW-0645">Protease</keyword>
<feature type="transmembrane region" description="Helical" evidence="11">
    <location>
        <begin position="6"/>
        <end position="29"/>
    </location>
</feature>
<dbReference type="Proteomes" id="UP000286482">
    <property type="component" value="Unassembled WGS sequence"/>
</dbReference>
<evidence type="ECO:0000256" key="10">
    <source>
        <dbReference type="ARBA" id="ARBA00023136"/>
    </source>
</evidence>
<evidence type="ECO:0000256" key="1">
    <source>
        <dbReference type="ARBA" id="ARBA00001947"/>
    </source>
</evidence>